<keyword evidence="2" id="KW-1185">Reference proteome</keyword>
<proteinExistence type="predicted"/>
<protein>
    <recommendedName>
        <fullName evidence="3">SAM domain-containing protein</fullName>
    </recommendedName>
</protein>
<organism evidence="1 2">
    <name type="scientific">Stylonychia lemnae</name>
    <name type="common">Ciliate</name>
    <dbReference type="NCBI Taxonomy" id="5949"/>
    <lineage>
        <taxon>Eukaryota</taxon>
        <taxon>Sar</taxon>
        <taxon>Alveolata</taxon>
        <taxon>Ciliophora</taxon>
        <taxon>Intramacronucleata</taxon>
        <taxon>Spirotrichea</taxon>
        <taxon>Stichotrichia</taxon>
        <taxon>Sporadotrichida</taxon>
        <taxon>Oxytrichidae</taxon>
        <taxon>Stylonychinae</taxon>
        <taxon>Stylonychia</taxon>
    </lineage>
</organism>
<evidence type="ECO:0008006" key="3">
    <source>
        <dbReference type="Google" id="ProtNLM"/>
    </source>
</evidence>
<evidence type="ECO:0000313" key="1">
    <source>
        <dbReference type="EMBL" id="CDW89814.1"/>
    </source>
</evidence>
<evidence type="ECO:0000313" key="2">
    <source>
        <dbReference type="Proteomes" id="UP000039865"/>
    </source>
</evidence>
<name>A0A078B5W3_STYLE</name>
<dbReference type="AlphaFoldDB" id="A0A078B5W3"/>
<dbReference type="Gene3D" id="1.10.150.50">
    <property type="entry name" value="Transcription Factor, Ets-1"/>
    <property type="match status" value="1"/>
</dbReference>
<sequence>MSVQSNQTFMNSNGFNNALKEHTENVLSQIKEVNEKYRQDCRDHLSESTIKSSIYQKVKNDSQMQFDLTEEKDNRRLNTTNKKDYQGQRQVLIPQDSYIITTAGPSPQQSFVEYALCSFGDTTITPQMDFQVKSSHQNSKQAYSKSMIDRILECLDLKKYQRVFKDQEVNNLNDFVLLEKQDLVELGIPIGARNRIVAFNQYYQNNGSLIDFNTFQLDDLICLKTNSKQTKQTNPAETLT</sequence>
<gene>
    <name evidence="1" type="primary">Contig12600.g13440</name>
    <name evidence="1" type="ORF">STYLEM_18953</name>
</gene>
<dbReference type="Proteomes" id="UP000039865">
    <property type="component" value="Unassembled WGS sequence"/>
</dbReference>
<accession>A0A078B5W3</accession>
<dbReference type="EMBL" id="CCKQ01017895">
    <property type="protein sequence ID" value="CDW89814.1"/>
    <property type="molecule type" value="Genomic_DNA"/>
</dbReference>
<dbReference type="InParanoid" id="A0A078B5W3"/>
<reference evidence="1 2" key="1">
    <citation type="submission" date="2014-06" db="EMBL/GenBank/DDBJ databases">
        <authorList>
            <person name="Swart Estienne"/>
        </authorList>
    </citation>
    <scope>NUCLEOTIDE SEQUENCE [LARGE SCALE GENOMIC DNA]</scope>
    <source>
        <strain evidence="1 2">130c</strain>
    </source>
</reference>
<dbReference type="SUPFAM" id="SSF47769">
    <property type="entry name" value="SAM/Pointed domain"/>
    <property type="match status" value="1"/>
</dbReference>
<dbReference type="InterPro" id="IPR013761">
    <property type="entry name" value="SAM/pointed_sf"/>
</dbReference>